<organism evidence="2 3">
    <name type="scientific">Piromyces finnis</name>
    <dbReference type="NCBI Taxonomy" id="1754191"/>
    <lineage>
        <taxon>Eukaryota</taxon>
        <taxon>Fungi</taxon>
        <taxon>Fungi incertae sedis</taxon>
        <taxon>Chytridiomycota</taxon>
        <taxon>Chytridiomycota incertae sedis</taxon>
        <taxon>Neocallimastigomycetes</taxon>
        <taxon>Neocallimastigales</taxon>
        <taxon>Neocallimastigaceae</taxon>
        <taxon>Piromyces</taxon>
    </lineage>
</organism>
<accession>A0A1Y1VDJ3</accession>
<proteinExistence type="predicted"/>
<dbReference type="EMBL" id="MCFH01000013">
    <property type="protein sequence ID" value="ORX53373.1"/>
    <property type="molecule type" value="Genomic_DNA"/>
</dbReference>
<dbReference type="AlphaFoldDB" id="A0A1Y1VDJ3"/>
<dbReference type="Proteomes" id="UP000193719">
    <property type="component" value="Unassembled WGS sequence"/>
</dbReference>
<reference evidence="2 3" key="2">
    <citation type="submission" date="2016-08" db="EMBL/GenBank/DDBJ databases">
        <title>Pervasive Adenine N6-methylation of Active Genes in Fungi.</title>
        <authorList>
            <consortium name="DOE Joint Genome Institute"/>
            <person name="Mondo S.J."/>
            <person name="Dannebaum R.O."/>
            <person name="Kuo R.C."/>
            <person name="Labutti K."/>
            <person name="Haridas S."/>
            <person name="Kuo A."/>
            <person name="Salamov A."/>
            <person name="Ahrendt S.R."/>
            <person name="Lipzen A."/>
            <person name="Sullivan W."/>
            <person name="Andreopoulos W.B."/>
            <person name="Clum A."/>
            <person name="Lindquist E."/>
            <person name="Daum C."/>
            <person name="Ramamoorthy G.K."/>
            <person name="Gryganskyi A."/>
            <person name="Culley D."/>
            <person name="Magnuson J.K."/>
            <person name="James T.Y."/>
            <person name="O'Malley M.A."/>
            <person name="Stajich J.E."/>
            <person name="Spatafora J.W."/>
            <person name="Visel A."/>
            <person name="Grigoriev I.V."/>
        </authorList>
    </citation>
    <scope>NUCLEOTIDE SEQUENCE [LARGE SCALE GENOMIC DNA]</scope>
    <source>
        <strain evidence="3">finn</strain>
    </source>
</reference>
<keyword evidence="3" id="KW-1185">Reference proteome</keyword>
<gene>
    <name evidence="2" type="ORF">BCR36DRAFT_411148</name>
</gene>
<feature type="region of interest" description="Disordered" evidence="1">
    <location>
        <begin position="494"/>
        <end position="528"/>
    </location>
</feature>
<dbReference type="OrthoDB" id="2150121at2759"/>
<sequence length="552" mass="67218">MIRTKFDKQINEDYNLINNYDFQNMESIDDDSYIDLLERLRIQCKQSNLYYQEKYNIRTDNYNLFSNPYMSNIIKNEDDLINQINMNNPEEAELFFDFLQSIISRNFIENKKYENFDDCSEIEYNINALESAKMCENDINDLKEYLKKNKFKHESNSESNISNDALDINKNKKILKKKNTKYFQRNDPPNKIIRRNYNNYLSELEEKRKEEEINFKFIAKPAPSNILQPKYDNIVKQAKLRQKENVNSRLNMWKTTLKPFSFDSRDAEKQRKKIEEEALKEEELEKDNNKNYDRKKIVFRLVQTAAEDGYERFKKRNEIDRKAHLTPEHIFHPNISKDIPSIYKINSRKYKELKEKKKIEQYKREQKEIEKLAKHEKLMLQRVRLQPTITYKNTRSSILRNKAIIEKDESEKLYKDIEKELQQDKKREQLKIKDYVHDKLKDLYFRKYAYENEIKLKKEKAKKEQEELQKSYEDQLKRIYEDVNNNRHYLFEEVYTQKSDEQKNNEEERNEEEKNNKQNKKGKQNNEINPLNRFNSIIKTNGLDIDEFNVFI</sequence>
<dbReference type="STRING" id="1754191.A0A1Y1VDJ3"/>
<evidence type="ECO:0000313" key="3">
    <source>
        <dbReference type="Proteomes" id="UP000193719"/>
    </source>
</evidence>
<reference evidence="2 3" key="1">
    <citation type="submission" date="2016-08" db="EMBL/GenBank/DDBJ databases">
        <title>Genomes of anaerobic fungi encode conserved fungal cellulosomes for biomass hydrolysis.</title>
        <authorList>
            <consortium name="DOE Joint Genome Institute"/>
            <person name="Haitjema C.H."/>
            <person name="Gilmore S.P."/>
            <person name="Henske J.K."/>
            <person name="Solomon K.V."/>
            <person name="De Groot R."/>
            <person name="Kuo A."/>
            <person name="Mondo S.J."/>
            <person name="Salamov A.A."/>
            <person name="Labutti K."/>
            <person name="Zhao Z."/>
            <person name="Chiniquy J."/>
            <person name="Barry K."/>
            <person name="Brewer H.M."/>
            <person name="Purvine S.O."/>
            <person name="Wright A.T."/>
            <person name="Boxma B."/>
            <person name="Van Alen T."/>
            <person name="Hackstein J.H."/>
            <person name="Baker S.E."/>
            <person name="Grigoriev I.V."/>
            <person name="O'Malley M.A."/>
        </authorList>
    </citation>
    <scope>NUCLEOTIDE SEQUENCE [LARGE SCALE GENOMIC DNA]</scope>
    <source>
        <strain evidence="3">finn</strain>
    </source>
</reference>
<protein>
    <submittedName>
        <fullName evidence="2">Uncharacterized protein</fullName>
    </submittedName>
</protein>
<dbReference type="InterPro" id="IPR019579">
    <property type="entry name" value="FAM161A/B"/>
</dbReference>
<evidence type="ECO:0000256" key="1">
    <source>
        <dbReference type="SAM" id="MobiDB-lite"/>
    </source>
</evidence>
<dbReference type="Pfam" id="PF10595">
    <property type="entry name" value="FAM161A_B"/>
    <property type="match status" value="1"/>
</dbReference>
<comment type="caution">
    <text evidence="2">The sequence shown here is derived from an EMBL/GenBank/DDBJ whole genome shotgun (WGS) entry which is preliminary data.</text>
</comment>
<feature type="compositionally biased region" description="Basic and acidic residues" evidence="1">
    <location>
        <begin position="498"/>
        <end position="516"/>
    </location>
</feature>
<evidence type="ECO:0000313" key="2">
    <source>
        <dbReference type="EMBL" id="ORX53373.1"/>
    </source>
</evidence>
<name>A0A1Y1VDJ3_9FUNG</name>